<reference evidence="3 4" key="1">
    <citation type="submission" date="2019-10" db="EMBL/GenBank/DDBJ databases">
        <title>Whole genome shotgun sequence of Acrocarpospora corrugata NBRC 13972.</title>
        <authorList>
            <person name="Ichikawa N."/>
            <person name="Kimura A."/>
            <person name="Kitahashi Y."/>
            <person name="Komaki H."/>
            <person name="Oguchi A."/>
        </authorList>
    </citation>
    <scope>NUCLEOTIDE SEQUENCE [LARGE SCALE GENOMIC DNA]</scope>
    <source>
        <strain evidence="3 4">NBRC 13972</strain>
    </source>
</reference>
<comment type="similarity">
    <text evidence="1">Belongs to the amidase family.</text>
</comment>
<feature type="domain" description="Amidase" evidence="2">
    <location>
        <begin position="25"/>
        <end position="424"/>
    </location>
</feature>
<dbReference type="PANTHER" id="PTHR11895">
    <property type="entry name" value="TRANSAMIDASE"/>
    <property type="match status" value="1"/>
</dbReference>
<evidence type="ECO:0000256" key="1">
    <source>
        <dbReference type="ARBA" id="ARBA00009199"/>
    </source>
</evidence>
<dbReference type="Pfam" id="PF01425">
    <property type="entry name" value="Amidase"/>
    <property type="match status" value="1"/>
</dbReference>
<sequence>MSWVGRTAVEIAEAVRTGKTTAPAVVAEHLAAIDARAATLGAFRKVRIDEAVREARAVQDRDDLARLPLAGVPIVVKDNVEVAGEATRNGSAATPAEPATADHPVVARLRQAGAVVLALSNVPELSLVAFSDSVYGTARNPWNLDRTAGGSSGGSAAAVAAGLVPLALGNDGLGSLRIPGACCGVLAIKPGLGLVPPPVHNWFEMAENGPLATTVADTALALGVMAGDPVTPRAFDLRIAITPNPLPVGLSIDQEFQRAVEEAGHTLREAGHTVVPGRRVPAIVGVSSVAVWYSCAALDVRGLAHAKLERRTRTMAAAGRAVRSLHLDGSRTRDRWRANGADQWFGNADVLVTPTLAQLPPKAARWGRRGLTRNTLLNVGYASVTAAWNLAGWPAMTVPYGRHSSGLPIGVQLIAPPGAEAQLLGLAATLESARPWSRHAP</sequence>
<dbReference type="AlphaFoldDB" id="A0A5M3WAV2"/>
<dbReference type="InterPro" id="IPR023631">
    <property type="entry name" value="Amidase_dom"/>
</dbReference>
<dbReference type="SUPFAM" id="SSF75304">
    <property type="entry name" value="Amidase signature (AS) enzymes"/>
    <property type="match status" value="1"/>
</dbReference>
<dbReference type="PANTHER" id="PTHR11895:SF7">
    <property type="entry name" value="GLUTAMYL-TRNA(GLN) AMIDOTRANSFERASE SUBUNIT A, MITOCHONDRIAL"/>
    <property type="match status" value="1"/>
</dbReference>
<dbReference type="Gene3D" id="3.90.1300.10">
    <property type="entry name" value="Amidase signature (AS) domain"/>
    <property type="match status" value="1"/>
</dbReference>
<protein>
    <submittedName>
        <fullName evidence="3">Putative amidase AmiB2</fullName>
    </submittedName>
</protein>
<name>A0A5M3WAV2_9ACTN</name>
<dbReference type="GO" id="GO:0003824">
    <property type="term" value="F:catalytic activity"/>
    <property type="evidence" value="ECO:0007669"/>
    <property type="project" value="InterPro"/>
</dbReference>
<proteinExistence type="inferred from homology"/>
<keyword evidence="4" id="KW-1185">Reference proteome</keyword>
<dbReference type="InterPro" id="IPR000120">
    <property type="entry name" value="Amidase"/>
</dbReference>
<dbReference type="EMBL" id="BLAD01000078">
    <property type="protein sequence ID" value="GES04181.1"/>
    <property type="molecule type" value="Genomic_DNA"/>
</dbReference>
<dbReference type="Proteomes" id="UP000334990">
    <property type="component" value="Unassembled WGS sequence"/>
</dbReference>
<organism evidence="3 4">
    <name type="scientific">Acrocarpospora corrugata</name>
    <dbReference type="NCBI Taxonomy" id="35763"/>
    <lineage>
        <taxon>Bacteria</taxon>
        <taxon>Bacillati</taxon>
        <taxon>Actinomycetota</taxon>
        <taxon>Actinomycetes</taxon>
        <taxon>Streptosporangiales</taxon>
        <taxon>Streptosporangiaceae</taxon>
        <taxon>Acrocarpospora</taxon>
    </lineage>
</organism>
<comment type="caution">
    <text evidence="3">The sequence shown here is derived from an EMBL/GenBank/DDBJ whole genome shotgun (WGS) entry which is preliminary data.</text>
</comment>
<dbReference type="InterPro" id="IPR036928">
    <property type="entry name" value="AS_sf"/>
</dbReference>
<evidence type="ECO:0000259" key="2">
    <source>
        <dbReference type="Pfam" id="PF01425"/>
    </source>
</evidence>
<dbReference type="RefSeq" id="WP_155340296.1">
    <property type="nucleotide sequence ID" value="NZ_BAAABN010000093.1"/>
</dbReference>
<dbReference type="OrthoDB" id="5175573at2"/>
<gene>
    <name evidence="3" type="primary">amiB2</name>
    <name evidence="3" type="ORF">Acor_62480</name>
</gene>
<evidence type="ECO:0000313" key="3">
    <source>
        <dbReference type="EMBL" id="GES04181.1"/>
    </source>
</evidence>
<accession>A0A5M3WAV2</accession>
<evidence type="ECO:0000313" key="4">
    <source>
        <dbReference type="Proteomes" id="UP000334990"/>
    </source>
</evidence>